<protein>
    <submittedName>
        <fullName evidence="1">Uncharacterized protein</fullName>
    </submittedName>
</protein>
<gene>
    <name evidence="1" type="ORF">BJ212DRAFT_594350</name>
</gene>
<comment type="caution">
    <text evidence="1">The sequence shown here is derived from an EMBL/GenBank/DDBJ whole genome shotgun (WGS) entry which is preliminary data.</text>
</comment>
<reference evidence="1" key="1">
    <citation type="journal article" date="2020" name="New Phytol.">
        <title>Comparative genomics reveals dynamic genome evolution in host specialist ectomycorrhizal fungi.</title>
        <authorList>
            <person name="Lofgren L.A."/>
            <person name="Nguyen N.H."/>
            <person name="Vilgalys R."/>
            <person name="Ruytinx J."/>
            <person name="Liao H.L."/>
            <person name="Branco S."/>
            <person name="Kuo A."/>
            <person name="LaButti K."/>
            <person name="Lipzen A."/>
            <person name="Andreopoulos W."/>
            <person name="Pangilinan J."/>
            <person name="Riley R."/>
            <person name="Hundley H."/>
            <person name="Na H."/>
            <person name="Barry K."/>
            <person name="Grigoriev I.V."/>
            <person name="Stajich J.E."/>
            <person name="Kennedy P.G."/>
        </authorList>
    </citation>
    <scope>NUCLEOTIDE SEQUENCE</scope>
    <source>
        <strain evidence="1">MN1</strain>
    </source>
</reference>
<evidence type="ECO:0000313" key="2">
    <source>
        <dbReference type="Proteomes" id="UP000807769"/>
    </source>
</evidence>
<dbReference type="EMBL" id="JABBWG010000033">
    <property type="protein sequence ID" value="KAG1809628.1"/>
    <property type="molecule type" value="Genomic_DNA"/>
</dbReference>
<sequence length="211" mass="24586">MLHIYTQQTVINCILDIVFHKVFMASPQINFLEDIRNQELQESNLLTANNGKGWRLTPYSSAASVSHVPCDSNQAQHILSQSLMQFEDYKMVFEKQVVPKIRADDLVLTPIRHLSGKMCRRHGGCLREAQQCRTVHVLSGLMRRRLSYRSQCWVWGWSLLNVGHNCHARRMLNCLQRGLAMTFESLHTRLEQYHHMNTKRCESHSARKRLS</sequence>
<dbReference type="Proteomes" id="UP000807769">
    <property type="component" value="Unassembled WGS sequence"/>
</dbReference>
<name>A0A9P7J9G1_9AGAM</name>
<evidence type="ECO:0000313" key="1">
    <source>
        <dbReference type="EMBL" id="KAG1809628.1"/>
    </source>
</evidence>
<proteinExistence type="predicted"/>
<organism evidence="1 2">
    <name type="scientific">Suillus subaureus</name>
    <dbReference type="NCBI Taxonomy" id="48587"/>
    <lineage>
        <taxon>Eukaryota</taxon>
        <taxon>Fungi</taxon>
        <taxon>Dikarya</taxon>
        <taxon>Basidiomycota</taxon>
        <taxon>Agaricomycotina</taxon>
        <taxon>Agaricomycetes</taxon>
        <taxon>Agaricomycetidae</taxon>
        <taxon>Boletales</taxon>
        <taxon>Suillineae</taxon>
        <taxon>Suillaceae</taxon>
        <taxon>Suillus</taxon>
    </lineage>
</organism>
<dbReference type="GeneID" id="64637623"/>
<dbReference type="RefSeq" id="XP_041189342.1">
    <property type="nucleotide sequence ID" value="XM_041343607.1"/>
</dbReference>
<accession>A0A9P7J9G1</accession>
<keyword evidence="2" id="KW-1185">Reference proteome</keyword>
<dbReference type="AlphaFoldDB" id="A0A9P7J9G1"/>